<evidence type="ECO:0000313" key="4">
    <source>
        <dbReference type="EMBL" id="MEX0407169.1"/>
    </source>
</evidence>
<dbReference type="Proteomes" id="UP001556692">
    <property type="component" value="Unassembled WGS sequence"/>
</dbReference>
<dbReference type="InterPro" id="IPR001647">
    <property type="entry name" value="HTH_TetR"/>
</dbReference>
<evidence type="ECO:0000313" key="5">
    <source>
        <dbReference type="Proteomes" id="UP001556692"/>
    </source>
</evidence>
<dbReference type="PROSITE" id="PS50977">
    <property type="entry name" value="HTH_TETR_2"/>
    <property type="match status" value="1"/>
</dbReference>
<keyword evidence="1 2" id="KW-0238">DNA-binding</keyword>
<sequence>MTDVKPPRRTYRSPKRALQAAETRESVLSGARDLFLSEGWSKATIAAIATKAGVSNETVYATFGSKTALLEELVIRAVRGGASETPLPEQSIPRRIAAEMSQWRQIELFARDIASVLDRVAPLMDVARTAAATDPSIADLYAGFHRGRRTNLEWFANALLRNGPLRDAMDARQAGEILWRMASPDLYLLVRRQEGLSQAAYADWLAQTLKLLLLEGEQ</sequence>
<evidence type="ECO:0000256" key="2">
    <source>
        <dbReference type="PROSITE-ProRule" id="PRU00335"/>
    </source>
</evidence>
<dbReference type="SUPFAM" id="SSF46689">
    <property type="entry name" value="Homeodomain-like"/>
    <property type="match status" value="1"/>
</dbReference>
<dbReference type="InterPro" id="IPR050109">
    <property type="entry name" value="HTH-type_TetR-like_transc_reg"/>
</dbReference>
<feature type="DNA-binding region" description="H-T-H motif" evidence="2">
    <location>
        <begin position="44"/>
        <end position="63"/>
    </location>
</feature>
<comment type="caution">
    <text evidence="4">The sequence shown here is derived from an EMBL/GenBank/DDBJ whole genome shotgun (WGS) entry which is preliminary data.</text>
</comment>
<name>A0ABV3SMD8_9HYPH</name>
<feature type="domain" description="HTH tetR-type" evidence="3">
    <location>
        <begin position="21"/>
        <end position="81"/>
    </location>
</feature>
<dbReference type="Pfam" id="PF00440">
    <property type="entry name" value="TetR_N"/>
    <property type="match status" value="1"/>
</dbReference>
<gene>
    <name evidence="4" type="ORF">ABGN05_16000</name>
</gene>
<dbReference type="InterPro" id="IPR009057">
    <property type="entry name" value="Homeodomain-like_sf"/>
</dbReference>
<dbReference type="EMBL" id="JBDPGJ010000003">
    <property type="protein sequence ID" value="MEX0407169.1"/>
    <property type="molecule type" value="Genomic_DNA"/>
</dbReference>
<protein>
    <submittedName>
        <fullName evidence="4">TetR family transcriptional regulator</fullName>
    </submittedName>
</protein>
<accession>A0ABV3SMD8</accession>
<dbReference type="RefSeq" id="WP_367955037.1">
    <property type="nucleotide sequence ID" value="NZ_JBDPGJ010000003.1"/>
</dbReference>
<dbReference type="PRINTS" id="PR00455">
    <property type="entry name" value="HTHTETR"/>
</dbReference>
<evidence type="ECO:0000259" key="3">
    <source>
        <dbReference type="PROSITE" id="PS50977"/>
    </source>
</evidence>
<keyword evidence="5" id="KW-1185">Reference proteome</keyword>
<dbReference type="PANTHER" id="PTHR30055">
    <property type="entry name" value="HTH-TYPE TRANSCRIPTIONAL REGULATOR RUTR"/>
    <property type="match status" value="1"/>
</dbReference>
<evidence type="ECO:0000256" key="1">
    <source>
        <dbReference type="ARBA" id="ARBA00023125"/>
    </source>
</evidence>
<dbReference type="Gene3D" id="1.10.357.10">
    <property type="entry name" value="Tetracycline Repressor, domain 2"/>
    <property type="match status" value="1"/>
</dbReference>
<reference evidence="4 5" key="1">
    <citation type="submission" date="2024-05" db="EMBL/GenBank/DDBJ databases">
        <authorList>
            <person name="Jiang F."/>
        </authorList>
    </citation>
    <scope>NUCLEOTIDE SEQUENCE [LARGE SCALE GENOMIC DNA]</scope>
    <source>
        <strain evidence="4 5">LZ166</strain>
    </source>
</reference>
<proteinExistence type="predicted"/>
<dbReference type="PANTHER" id="PTHR30055:SF235">
    <property type="entry name" value="TRANSCRIPTIONAL REGULATORY PROTEIN"/>
    <property type="match status" value="1"/>
</dbReference>
<organism evidence="4 5">
    <name type="scientific">Aquibium pacificus</name>
    <dbReference type="NCBI Taxonomy" id="3153579"/>
    <lineage>
        <taxon>Bacteria</taxon>
        <taxon>Pseudomonadati</taxon>
        <taxon>Pseudomonadota</taxon>
        <taxon>Alphaproteobacteria</taxon>
        <taxon>Hyphomicrobiales</taxon>
        <taxon>Phyllobacteriaceae</taxon>
        <taxon>Aquibium</taxon>
    </lineage>
</organism>